<dbReference type="PANTHER" id="PTHR43318:SF1">
    <property type="entry name" value="POLYSACCHARIDE BIOSYNTHESIS PROTEIN EPSC-RELATED"/>
    <property type="match status" value="1"/>
</dbReference>
<name>A0A7M2YVQ2_9ACTN</name>
<feature type="transmembrane region" description="Helical" evidence="2">
    <location>
        <begin position="48"/>
        <end position="66"/>
    </location>
</feature>
<dbReference type="Pfam" id="PF13727">
    <property type="entry name" value="CoA_binding_3"/>
    <property type="match status" value="1"/>
</dbReference>
<accession>A0A7M2YVQ2</accession>
<dbReference type="AlphaFoldDB" id="A0A7M2YVQ2"/>
<evidence type="ECO:0000256" key="2">
    <source>
        <dbReference type="SAM" id="Phobius"/>
    </source>
</evidence>
<dbReference type="OrthoDB" id="9804264at2"/>
<dbReference type="InterPro" id="IPR051203">
    <property type="entry name" value="Polysaccharide_Synthase-Rel"/>
</dbReference>
<comment type="similarity">
    <text evidence="1">Belongs to the polysaccharide synthase family.</text>
</comment>
<sequence length="625" mass="68278">MRFPVNRHRLWQVGVDGAVVALAWWLAWQLRFDQGRPGYYNRYLDWDLVLLVAGVKLPVFALAGFYNRWWRYVSTRDMWGAVRGVAFASLATFLVFTLFEVQPNRVPTGVWFIDLLLCLAFVAGLRLAARSLIERPRPGQVVVRGKEALVVGAGDAAQLVVKEMLRNPGLGYTPIGLVDDDPRKKNLRIHGIRVLGTTEELPQLIRLRRPDEVLIAIPSASGAARGKIVEAARAEGVAVKTLPGLMELVSGDFDLTAQLRPVEVEDVLGREPVEVDLDAIAGYLGGEVVMVTGAGGSIGSELCRQVSRLGPAKLVLVDHAEPALFEIERELVRERGFTAAAAVVADVKDGEKMRQVCASYRPGVVFHAAAYKHVAMMEANPIEAVRNNTLGTRTLADVAVEHGAKRFVLVSTDKAANPKTVMGQSKALCEWIVETYGHRPDVATRFVAVRFGNVLGSSGSVIPIFRRQIARGGPVTVTHPEMTRFFMTIPEAVQLVVQAGAIGERGQVYVLDMGEPVRIVDLAENMIRLSGKEPGTEIAIEFIGPAPGEKLHEELVGDGETVSPSPHPKIRRITRPPVEQAWLEAELATLERLVEEGETLELVGALSRIVREPRREGSSTAVGAD</sequence>
<feature type="transmembrane region" description="Helical" evidence="2">
    <location>
        <begin position="9"/>
        <end position="28"/>
    </location>
</feature>
<evidence type="ECO:0000313" key="5">
    <source>
        <dbReference type="Proteomes" id="UP000254134"/>
    </source>
</evidence>
<evidence type="ECO:0000256" key="1">
    <source>
        <dbReference type="ARBA" id="ARBA00007430"/>
    </source>
</evidence>
<comment type="caution">
    <text evidence="4">The sequence shown here is derived from an EMBL/GenBank/DDBJ whole genome shotgun (WGS) entry which is preliminary data.</text>
</comment>
<gene>
    <name evidence="4" type="ORF">Gocc_1789</name>
</gene>
<keyword evidence="2" id="KW-1133">Transmembrane helix</keyword>
<feature type="transmembrane region" description="Helical" evidence="2">
    <location>
        <begin position="78"/>
        <end position="99"/>
    </location>
</feature>
<dbReference type="RefSeq" id="WP_114796220.1">
    <property type="nucleotide sequence ID" value="NZ_QQZY01000004.1"/>
</dbReference>
<proteinExistence type="inferred from homology"/>
<feature type="transmembrane region" description="Helical" evidence="2">
    <location>
        <begin position="111"/>
        <end position="129"/>
    </location>
</feature>
<reference evidence="4 5" key="1">
    <citation type="submission" date="2018-07" db="EMBL/GenBank/DDBJ databases">
        <title>High-quality-draft genome sequence of Gaiella occulta.</title>
        <authorList>
            <person name="Severino R."/>
            <person name="Froufe H.J.C."/>
            <person name="Rainey F.A."/>
            <person name="Barroso C."/>
            <person name="Albuquerque L."/>
            <person name="Lobo-Da-Cunha A."/>
            <person name="Da Costa M.S."/>
            <person name="Egas C."/>
        </authorList>
    </citation>
    <scope>NUCLEOTIDE SEQUENCE [LARGE SCALE GENOMIC DNA]</scope>
    <source>
        <strain evidence="4 5">F2-233</strain>
    </source>
</reference>
<protein>
    <submittedName>
        <fullName evidence="4">Putative nucleoside-diphosphate sugar epimerase</fullName>
    </submittedName>
</protein>
<dbReference type="EMBL" id="QQZY01000004">
    <property type="protein sequence ID" value="RDI74213.1"/>
    <property type="molecule type" value="Genomic_DNA"/>
</dbReference>
<dbReference type="InterPro" id="IPR036291">
    <property type="entry name" value="NAD(P)-bd_dom_sf"/>
</dbReference>
<dbReference type="CDD" id="cd05237">
    <property type="entry name" value="UDP_invert_4-6DH_SDR_e"/>
    <property type="match status" value="1"/>
</dbReference>
<dbReference type="Pfam" id="PF02719">
    <property type="entry name" value="Polysacc_synt_2"/>
    <property type="match status" value="1"/>
</dbReference>
<evidence type="ECO:0000313" key="4">
    <source>
        <dbReference type="EMBL" id="RDI74213.1"/>
    </source>
</evidence>
<organism evidence="4 5">
    <name type="scientific">Gaiella occulta</name>
    <dbReference type="NCBI Taxonomy" id="1002870"/>
    <lineage>
        <taxon>Bacteria</taxon>
        <taxon>Bacillati</taxon>
        <taxon>Actinomycetota</taxon>
        <taxon>Thermoleophilia</taxon>
        <taxon>Gaiellales</taxon>
        <taxon>Gaiellaceae</taxon>
        <taxon>Gaiella</taxon>
    </lineage>
</organism>
<keyword evidence="2" id="KW-0472">Membrane</keyword>
<dbReference type="SUPFAM" id="SSF51735">
    <property type="entry name" value="NAD(P)-binding Rossmann-fold domains"/>
    <property type="match status" value="2"/>
</dbReference>
<dbReference type="InterPro" id="IPR003869">
    <property type="entry name" value="Polysac_CapD-like"/>
</dbReference>
<reference evidence="5" key="2">
    <citation type="journal article" date="2019" name="MicrobiologyOpen">
        <title>High-quality draft genome sequence of Gaiella occulta isolated from a 150 meter deep mineral water borehole and comparison with the genome sequences of other deep-branching lineages of the phylum Actinobacteria.</title>
        <authorList>
            <person name="Severino R."/>
            <person name="Froufe H.J.C."/>
            <person name="Barroso C."/>
            <person name="Albuquerque L."/>
            <person name="Lobo-da-Cunha A."/>
            <person name="da Costa M.S."/>
            <person name="Egas C."/>
        </authorList>
    </citation>
    <scope>NUCLEOTIDE SEQUENCE [LARGE SCALE GENOMIC DNA]</scope>
    <source>
        <strain evidence="5">F2-233</strain>
    </source>
</reference>
<evidence type="ECO:0000259" key="3">
    <source>
        <dbReference type="Pfam" id="PF02719"/>
    </source>
</evidence>
<keyword evidence="5" id="KW-1185">Reference proteome</keyword>
<dbReference type="PANTHER" id="PTHR43318">
    <property type="entry name" value="UDP-N-ACETYLGLUCOSAMINE 4,6-DEHYDRATASE"/>
    <property type="match status" value="1"/>
</dbReference>
<keyword evidence="2" id="KW-0812">Transmembrane</keyword>
<feature type="domain" description="Polysaccharide biosynthesis protein CapD-like" evidence="3">
    <location>
        <begin position="289"/>
        <end position="573"/>
    </location>
</feature>
<dbReference type="Gene3D" id="3.40.50.720">
    <property type="entry name" value="NAD(P)-binding Rossmann-like Domain"/>
    <property type="match status" value="2"/>
</dbReference>
<dbReference type="Proteomes" id="UP000254134">
    <property type="component" value="Unassembled WGS sequence"/>
</dbReference>